<dbReference type="Gene3D" id="3.40.50.1820">
    <property type="entry name" value="alpha/beta hydrolase"/>
    <property type="match status" value="1"/>
</dbReference>
<dbReference type="HOGENOM" id="CLU_020336_22_0_4"/>
<reference evidence="2 3" key="4">
    <citation type="journal article" date="2010" name="Environ. Microbiol.">
        <title>The bacterial genus Collimonas: mycophagy, weathering and other adaptive solutions to life in oligotrophic soil environments.</title>
        <authorList>
            <person name="Leveau J.H."/>
            <person name="Uroz S."/>
            <person name="de Boer W."/>
        </authorList>
    </citation>
    <scope>NUCLEOTIDE SEQUENCE [LARGE SCALE GENOMIC DNA]</scope>
    <source>
        <strain evidence="2 3">Ter331</strain>
    </source>
</reference>
<gene>
    <name evidence="2" type="ordered locus">CFU_2816</name>
</gene>
<protein>
    <submittedName>
        <fullName evidence="2">Putative hydrolase or acyltransferase (Alpha/beta hydrolase superfamily)</fullName>
        <ecNumber evidence="2">3.-.-.-</ecNumber>
    </submittedName>
</protein>
<dbReference type="SUPFAM" id="SSF53474">
    <property type="entry name" value="alpha/beta-Hydrolases"/>
    <property type="match status" value="1"/>
</dbReference>
<dbReference type="InterPro" id="IPR029058">
    <property type="entry name" value="AB_hydrolase_fold"/>
</dbReference>
<keyword evidence="2" id="KW-0012">Acyltransferase</keyword>
<dbReference type="STRING" id="1005048.CFU_2816"/>
<name>G0A9L9_COLFT</name>
<dbReference type="GO" id="GO:0016746">
    <property type="term" value="F:acyltransferase activity"/>
    <property type="evidence" value="ECO:0007669"/>
    <property type="project" value="UniProtKB-KW"/>
</dbReference>
<organism evidence="2 3">
    <name type="scientific">Collimonas fungivorans (strain Ter331)</name>
    <dbReference type="NCBI Taxonomy" id="1005048"/>
    <lineage>
        <taxon>Bacteria</taxon>
        <taxon>Pseudomonadati</taxon>
        <taxon>Pseudomonadota</taxon>
        <taxon>Betaproteobacteria</taxon>
        <taxon>Burkholderiales</taxon>
        <taxon>Oxalobacteraceae</taxon>
        <taxon>Collimonas</taxon>
    </lineage>
</organism>
<keyword evidence="2" id="KW-0378">Hydrolase</keyword>
<dbReference type="PANTHER" id="PTHR43798">
    <property type="entry name" value="MONOACYLGLYCEROL LIPASE"/>
    <property type="match status" value="1"/>
</dbReference>
<proteinExistence type="predicted"/>
<reference evidence="2 3" key="2">
    <citation type="journal article" date="2006" name="J. Microbiol. Methods">
        <title>Genomic flank-sequencing of plasposon insertion sites for rapid identification of functional genes.</title>
        <authorList>
            <person name="Leveau J.H."/>
            <person name="Gerards S."/>
            <person name="Fritsche K."/>
            <person name="Zondag G."/>
            <person name="van Veen J.A."/>
        </authorList>
    </citation>
    <scope>NUCLEOTIDE SEQUENCE [LARGE SCALE GENOMIC DNA]</scope>
    <source>
        <strain evidence="2 3">Ter331</strain>
    </source>
</reference>
<dbReference type="AlphaFoldDB" id="G0A9L9"/>
<dbReference type="GO" id="GO:0016020">
    <property type="term" value="C:membrane"/>
    <property type="evidence" value="ECO:0007669"/>
    <property type="project" value="TreeGrafter"/>
</dbReference>
<dbReference type="EMBL" id="CP002745">
    <property type="protein sequence ID" value="AEK62642.1"/>
    <property type="molecule type" value="Genomic_DNA"/>
</dbReference>
<dbReference type="Pfam" id="PF12697">
    <property type="entry name" value="Abhydrolase_6"/>
    <property type="match status" value="1"/>
</dbReference>
<evidence type="ECO:0000259" key="1">
    <source>
        <dbReference type="Pfam" id="PF12697"/>
    </source>
</evidence>
<dbReference type="PANTHER" id="PTHR43798:SF33">
    <property type="entry name" value="HYDROLASE, PUTATIVE (AFU_ORTHOLOGUE AFUA_2G14860)-RELATED"/>
    <property type="match status" value="1"/>
</dbReference>
<reference evidence="2 3" key="1">
    <citation type="journal article" date="2004" name="Environ. Microbiol.">
        <title>Phylogeny-function analysis of (meta)genomic libraries: screening for expression of ribosomal RNA genes by large-insert library fluorescent in situ hybridization (LIL-FISH).</title>
        <authorList>
            <person name="Leveau J.H."/>
            <person name="Gerards S."/>
            <person name="de Boer W."/>
            <person name="van Veen J.A."/>
        </authorList>
    </citation>
    <scope>NUCLEOTIDE SEQUENCE [LARGE SCALE GENOMIC DNA]</scope>
    <source>
        <strain evidence="2 3">Ter331</strain>
    </source>
</reference>
<reference evidence="2 3" key="3">
    <citation type="journal article" date="2008" name="FEMS Microbiol. Ecol.">
        <title>Identification and characterization of genes underlying chitinolysis in Collimonas fungivorans Ter331.</title>
        <authorList>
            <person name="Fritsche K."/>
            <person name="de Boer W."/>
            <person name="Gerards S."/>
            <person name="van den Berg M."/>
            <person name="van Veen J.A."/>
            <person name="Leveau J.H."/>
        </authorList>
    </citation>
    <scope>NUCLEOTIDE SEQUENCE [LARGE SCALE GENOMIC DNA]</scope>
    <source>
        <strain evidence="2 3">Ter331</strain>
    </source>
</reference>
<feature type="domain" description="AB hydrolase-1" evidence="1">
    <location>
        <begin position="23"/>
        <end position="268"/>
    </location>
</feature>
<keyword evidence="3" id="KW-1185">Reference proteome</keyword>
<dbReference type="KEGG" id="cfu:CFU_2816"/>
<reference evidence="3" key="6">
    <citation type="submission" date="2011-05" db="EMBL/GenBank/DDBJ databases">
        <title>Complete sequence of Collimonas fungivorans Ter331.</title>
        <authorList>
            <person name="Leveau J.H."/>
        </authorList>
    </citation>
    <scope>NUCLEOTIDE SEQUENCE [LARGE SCALE GENOMIC DNA]</scope>
    <source>
        <strain evidence="3">Ter331</strain>
    </source>
</reference>
<dbReference type="InterPro" id="IPR050266">
    <property type="entry name" value="AB_hydrolase_sf"/>
</dbReference>
<dbReference type="InterPro" id="IPR000073">
    <property type="entry name" value="AB_hydrolase_1"/>
</dbReference>
<dbReference type="Proteomes" id="UP000008392">
    <property type="component" value="Chromosome"/>
</dbReference>
<keyword evidence="2" id="KW-0808">Transferase</keyword>
<evidence type="ECO:0000313" key="3">
    <source>
        <dbReference type="Proteomes" id="UP000008392"/>
    </source>
</evidence>
<dbReference type="EC" id="3.-.-.-" evidence="2"/>
<dbReference type="eggNOG" id="COG2267">
    <property type="taxonomic scope" value="Bacteria"/>
</dbReference>
<sequence>MRPHQDRFSVLFMKHAMHPILHFIHGNSFPAGTYRQFLDFLGHDYDVRSLDIHAHNPKYPVTDGWPALVQELIDELAARYAEPVILVGHSMGGGLALLAAQRRPDLVSCVVMLDTPVVVGWRASLLRGAKALGLDKRVSQARFSVKRRNLWPSAEAAYQHFAGKQVFANWAPEVLRDYITYGLEEEQGNVVLRFRRDIETAVYRTLPHDMGNVLKGGFPVPIGFVGGVDSVECRQAGLDATKRLVGRYFRQIPGGHLFPMETPELAAAATRQMIQALLAQRAPGPSIRNNS</sequence>
<evidence type="ECO:0000313" key="2">
    <source>
        <dbReference type="EMBL" id="AEK62642.1"/>
    </source>
</evidence>
<accession>G0A9L9</accession>
<reference evidence="2 3" key="5">
    <citation type="journal article" date="2011" name="ISME J.">
        <title>Dual transcriptional profiling of a bacterial/fungal confrontation: Collimonas fungivorans versus Aspergillus niger.</title>
        <authorList>
            <person name="Mela F."/>
            <person name="Fritsche K."/>
            <person name="de Boer W."/>
            <person name="van Veen J.A."/>
            <person name="de Graaff L.H."/>
            <person name="van den Berg M."/>
            <person name="Leveau J.H."/>
        </authorList>
    </citation>
    <scope>NUCLEOTIDE SEQUENCE [LARGE SCALE GENOMIC DNA]</scope>
    <source>
        <strain evidence="2 3">Ter331</strain>
    </source>
</reference>
<dbReference type="GO" id="GO:0016787">
    <property type="term" value="F:hydrolase activity"/>
    <property type="evidence" value="ECO:0007669"/>
    <property type="project" value="UniProtKB-KW"/>
</dbReference>